<dbReference type="Gene3D" id="3.90.45.10">
    <property type="entry name" value="Peptide deformylase"/>
    <property type="match status" value="1"/>
</dbReference>
<keyword evidence="4 6" id="KW-0648">Protein biosynthesis</keyword>
<keyword evidence="5 6" id="KW-0408">Iron</keyword>
<comment type="similarity">
    <text evidence="1 6">Belongs to the polypeptide deformylase family.</text>
</comment>
<protein>
    <recommendedName>
        <fullName evidence="6">Peptide deformylase</fullName>
        <shortName evidence="6">PDF</shortName>
        <ecNumber evidence="6">3.5.1.88</ecNumber>
    </recommendedName>
    <alternativeName>
        <fullName evidence="6">Polypeptide deformylase</fullName>
    </alternativeName>
</protein>
<dbReference type="RefSeq" id="WP_267030348.1">
    <property type="nucleotide sequence ID" value="NZ_JAIFZO010000002.1"/>
</dbReference>
<keyword evidence="3 6" id="KW-0378">Hydrolase</keyword>
<evidence type="ECO:0000256" key="3">
    <source>
        <dbReference type="ARBA" id="ARBA00022801"/>
    </source>
</evidence>
<evidence type="ECO:0000256" key="2">
    <source>
        <dbReference type="ARBA" id="ARBA00022723"/>
    </source>
</evidence>
<dbReference type="EMBL" id="JAIFZO010000002">
    <property type="protein sequence ID" value="MCX4238007.1"/>
    <property type="molecule type" value="Genomic_DNA"/>
</dbReference>
<feature type="binding site" evidence="6">
    <location>
        <position position="168"/>
    </location>
    <ligand>
        <name>Fe cation</name>
        <dbReference type="ChEBI" id="CHEBI:24875"/>
    </ligand>
</feature>
<feature type="binding site" evidence="6">
    <location>
        <position position="126"/>
    </location>
    <ligand>
        <name>Fe cation</name>
        <dbReference type="ChEBI" id="CHEBI:24875"/>
    </ligand>
</feature>
<proteinExistence type="inferred from homology"/>
<comment type="function">
    <text evidence="6">Removes the formyl group from the N-terminal Met of newly synthesized proteins. Requires at least a dipeptide for an efficient rate of reaction. N-terminal L-methionine is a prerequisite for activity but the enzyme has broad specificity at other positions.</text>
</comment>
<evidence type="ECO:0000256" key="5">
    <source>
        <dbReference type="ARBA" id="ARBA00023004"/>
    </source>
</evidence>
<reference evidence="7" key="1">
    <citation type="journal article" date="2022" name="bioRxiv">
        <title>Discovery and biosynthetic assessment of Streptomyces ortus sp nov. isolated from a deep-sea sponge.</title>
        <authorList>
            <person name="Williams S.E."/>
        </authorList>
    </citation>
    <scope>NUCLEOTIDE SEQUENCE</scope>
    <source>
        <strain evidence="7">A15ISP2-DRY2</strain>
    </source>
</reference>
<gene>
    <name evidence="6" type="primary">def</name>
    <name evidence="7" type="ORF">K3769_35610</name>
</gene>
<evidence type="ECO:0000313" key="8">
    <source>
        <dbReference type="Proteomes" id="UP001165590"/>
    </source>
</evidence>
<dbReference type="PANTHER" id="PTHR10458">
    <property type="entry name" value="PEPTIDE DEFORMYLASE"/>
    <property type="match status" value="1"/>
</dbReference>
<feature type="active site" evidence="6">
    <location>
        <position position="169"/>
    </location>
</feature>
<organism evidence="7 8">
    <name type="scientific">Streptomyces ortus</name>
    <dbReference type="NCBI Taxonomy" id="2867268"/>
    <lineage>
        <taxon>Bacteria</taxon>
        <taxon>Bacillati</taxon>
        <taxon>Actinomycetota</taxon>
        <taxon>Actinomycetes</taxon>
        <taxon>Kitasatosporales</taxon>
        <taxon>Streptomycetaceae</taxon>
        <taxon>Streptomyces</taxon>
    </lineage>
</organism>
<evidence type="ECO:0000256" key="6">
    <source>
        <dbReference type="HAMAP-Rule" id="MF_00163"/>
    </source>
</evidence>
<evidence type="ECO:0000256" key="4">
    <source>
        <dbReference type="ARBA" id="ARBA00022917"/>
    </source>
</evidence>
<dbReference type="Proteomes" id="UP001165590">
    <property type="component" value="Unassembled WGS sequence"/>
</dbReference>
<name>A0ABT3VE98_9ACTN</name>
<dbReference type="InterPro" id="IPR036821">
    <property type="entry name" value="Peptide_deformylase_sf"/>
</dbReference>
<comment type="caution">
    <text evidence="7">The sequence shown here is derived from an EMBL/GenBank/DDBJ whole genome shotgun (WGS) entry which is preliminary data.</text>
</comment>
<dbReference type="HAMAP" id="MF_00163">
    <property type="entry name" value="Pep_deformylase"/>
    <property type="match status" value="1"/>
</dbReference>
<dbReference type="InterPro" id="IPR023635">
    <property type="entry name" value="Peptide_deformylase"/>
</dbReference>
<dbReference type="PRINTS" id="PR01576">
    <property type="entry name" value="PDEFORMYLASE"/>
</dbReference>
<evidence type="ECO:0000313" key="7">
    <source>
        <dbReference type="EMBL" id="MCX4238007.1"/>
    </source>
</evidence>
<accession>A0ABT3VE98</accession>
<evidence type="ECO:0000256" key="1">
    <source>
        <dbReference type="ARBA" id="ARBA00010759"/>
    </source>
</evidence>
<dbReference type="EC" id="3.5.1.88" evidence="6"/>
<dbReference type="SUPFAM" id="SSF56420">
    <property type="entry name" value="Peptide deformylase"/>
    <property type="match status" value="1"/>
</dbReference>
<dbReference type="NCBIfam" id="NF001159">
    <property type="entry name" value="PRK00150.1-3"/>
    <property type="match status" value="1"/>
</dbReference>
<keyword evidence="8" id="KW-1185">Reference proteome</keyword>
<keyword evidence="2 6" id="KW-0479">Metal-binding</keyword>
<comment type="cofactor">
    <cofactor evidence="6">
        <name>Fe(2+)</name>
        <dbReference type="ChEBI" id="CHEBI:29033"/>
    </cofactor>
    <text evidence="6">Binds 1 Fe(2+) ion.</text>
</comment>
<dbReference type="CDD" id="cd00487">
    <property type="entry name" value="Pep_deformylase"/>
    <property type="match status" value="1"/>
</dbReference>
<dbReference type="PIRSF" id="PIRSF004749">
    <property type="entry name" value="Pep_def"/>
    <property type="match status" value="1"/>
</dbReference>
<sequence>MASSSDLTPLRDRVEELLSRTGPLPIVAAGDPVLRGAAEPFDGQLDPALLARFVAALRDTMHAAPGVGLAAPQVGIPLRIAVIEDPAPVPDEIREVRGRVPLPFRVLVNPVYEPVGTERAAFFEGCLSVPGWQAVVARPARVRLLARDEHGGAVDEEFTGWPARIVQHETDHLDGTLYLDRAEPRSLSSNEAMARWWAQPTPSQAAKGLGFDL</sequence>
<dbReference type="PANTHER" id="PTHR10458:SF2">
    <property type="entry name" value="PEPTIDE DEFORMYLASE, MITOCHONDRIAL"/>
    <property type="match status" value="1"/>
</dbReference>
<feature type="binding site" evidence="6">
    <location>
        <position position="172"/>
    </location>
    <ligand>
        <name>Fe cation</name>
        <dbReference type="ChEBI" id="CHEBI:24875"/>
    </ligand>
</feature>
<comment type="catalytic activity">
    <reaction evidence="6">
        <text>N-terminal N-formyl-L-methionyl-[peptide] + H2O = N-terminal L-methionyl-[peptide] + formate</text>
        <dbReference type="Rhea" id="RHEA:24420"/>
        <dbReference type="Rhea" id="RHEA-COMP:10639"/>
        <dbReference type="Rhea" id="RHEA-COMP:10640"/>
        <dbReference type="ChEBI" id="CHEBI:15377"/>
        <dbReference type="ChEBI" id="CHEBI:15740"/>
        <dbReference type="ChEBI" id="CHEBI:49298"/>
        <dbReference type="ChEBI" id="CHEBI:64731"/>
        <dbReference type="EC" id="3.5.1.88"/>
    </reaction>
</comment>
<dbReference type="Pfam" id="PF01327">
    <property type="entry name" value="Pep_deformylase"/>
    <property type="match status" value="1"/>
</dbReference>